<evidence type="ECO:0000313" key="10">
    <source>
        <dbReference type="EMBL" id="WFD27480.1"/>
    </source>
</evidence>
<dbReference type="AlphaFoldDB" id="A0AAF0EK81"/>
<dbReference type="InterPro" id="IPR000727">
    <property type="entry name" value="T_SNARE_dom"/>
</dbReference>
<dbReference type="GO" id="GO:0042802">
    <property type="term" value="F:identical protein binding"/>
    <property type="evidence" value="ECO:0007669"/>
    <property type="project" value="UniProtKB-ARBA"/>
</dbReference>
<dbReference type="FunFam" id="1.10.150.20:FF:000008">
    <property type="entry name" value="DNA repair protein RAD51 homolog"/>
    <property type="match status" value="1"/>
</dbReference>
<dbReference type="InterPro" id="IPR027417">
    <property type="entry name" value="P-loop_NTPase"/>
</dbReference>
<dbReference type="CDD" id="cd19513">
    <property type="entry name" value="Rad51"/>
    <property type="match status" value="1"/>
</dbReference>
<accession>A0AAF0EK81</accession>
<dbReference type="SMART" id="SM00382">
    <property type="entry name" value="AAA"/>
    <property type="match status" value="1"/>
</dbReference>
<keyword evidence="5" id="KW-0539">Nucleus</keyword>
<dbReference type="InterPro" id="IPR011941">
    <property type="entry name" value="DNA_recomb/repair_Rad51"/>
</dbReference>
<dbReference type="CDD" id="cd15859">
    <property type="entry name" value="SNARE_SYN8"/>
    <property type="match status" value="1"/>
</dbReference>
<dbReference type="GO" id="GO:0006312">
    <property type="term" value="P:mitotic recombination"/>
    <property type="evidence" value="ECO:0007669"/>
    <property type="project" value="UniProtKB-ARBA"/>
</dbReference>
<evidence type="ECO:0000259" key="8">
    <source>
        <dbReference type="PROSITE" id="PS50163"/>
    </source>
</evidence>
<dbReference type="SUPFAM" id="SSF52540">
    <property type="entry name" value="P-loop containing nucleoside triphosphate hydrolases"/>
    <property type="match status" value="1"/>
</dbReference>
<dbReference type="InterPro" id="IPR010995">
    <property type="entry name" value="DNA_repair_Rad51/TF_NusA_a-hlx"/>
</dbReference>
<dbReference type="NCBIfam" id="TIGR02239">
    <property type="entry name" value="recomb_RAD51"/>
    <property type="match status" value="1"/>
</dbReference>
<dbReference type="GO" id="GO:0005524">
    <property type="term" value="F:ATP binding"/>
    <property type="evidence" value="ECO:0007669"/>
    <property type="project" value="UniProtKB-KW"/>
</dbReference>
<evidence type="ECO:0000313" key="11">
    <source>
        <dbReference type="Proteomes" id="UP001213623"/>
    </source>
</evidence>
<feature type="domain" description="RecA family profile 1" evidence="7">
    <location>
        <begin position="99"/>
        <end position="270"/>
    </location>
</feature>
<organism evidence="10 11">
    <name type="scientific">Malassezia nana</name>
    <dbReference type="NCBI Taxonomy" id="180528"/>
    <lineage>
        <taxon>Eukaryota</taxon>
        <taxon>Fungi</taxon>
        <taxon>Dikarya</taxon>
        <taxon>Basidiomycota</taxon>
        <taxon>Ustilaginomycotina</taxon>
        <taxon>Malasseziomycetes</taxon>
        <taxon>Malasseziales</taxon>
        <taxon>Malasseziaceae</taxon>
        <taxon>Malassezia</taxon>
    </lineage>
</organism>
<comment type="similarity">
    <text evidence="2">Belongs to the RecA family. RAD51 subfamily.</text>
</comment>
<dbReference type="SUPFAM" id="SSF47794">
    <property type="entry name" value="Rad51 N-terminal domain-like"/>
    <property type="match status" value="1"/>
</dbReference>
<dbReference type="PROSITE" id="PS50163">
    <property type="entry name" value="RECA_3"/>
    <property type="match status" value="1"/>
</dbReference>
<dbReference type="Gene3D" id="1.20.5.110">
    <property type="match status" value="1"/>
</dbReference>
<dbReference type="PANTHER" id="PTHR22942:SF39">
    <property type="entry name" value="DNA REPAIR PROTEIN RAD51 HOMOLOG 1"/>
    <property type="match status" value="1"/>
</dbReference>
<evidence type="ECO:0000256" key="6">
    <source>
        <dbReference type="RuleBase" id="RU003422"/>
    </source>
</evidence>
<dbReference type="Gene3D" id="3.40.50.300">
    <property type="entry name" value="P-loop containing nucleotide triphosphate hydrolases"/>
    <property type="match status" value="1"/>
</dbReference>
<feature type="domain" description="T-SNARE coiled-coil homology" evidence="9">
    <location>
        <begin position="524"/>
        <end position="586"/>
    </location>
</feature>
<comment type="subcellular location">
    <subcellularLocation>
        <location evidence="1">Nucleus</location>
    </subcellularLocation>
</comment>
<dbReference type="InterPro" id="IPR003593">
    <property type="entry name" value="AAA+_ATPase"/>
</dbReference>
<dbReference type="SMART" id="SM00397">
    <property type="entry name" value="t_SNARE"/>
    <property type="match status" value="1"/>
</dbReference>
<keyword evidence="4 6" id="KW-0067">ATP-binding</keyword>
<dbReference type="GO" id="GO:0007131">
    <property type="term" value="P:reciprocal meiotic recombination"/>
    <property type="evidence" value="ECO:0007669"/>
    <property type="project" value="TreeGrafter"/>
</dbReference>
<dbReference type="GO" id="GO:0003690">
    <property type="term" value="F:double-stranded DNA binding"/>
    <property type="evidence" value="ECO:0007669"/>
    <property type="project" value="InterPro"/>
</dbReference>
<gene>
    <name evidence="10" type="primary">rhp51</name>
    <name evidence="10" type="ORF">MNAN1_002477</name>
</gene>
<dbReference type="GO" id="GO:0000150">
    <property type="term" value="F:DNA strand exchange activity"/>
    <property type="evidence" value="ECO:0007669"/>
    <property type="project" value="InterPro"/>
</dbReference>
<dbReference type="InterPro" id="IPR020587">
    <property type="entry name" value="RecA_monomer-monomer_interface"/>
</dbReference>
<dbReference type="PANTHER" id="PTHR22942">
    <property type="entry name" value="RECA/RAD51/RADA DNA STRAND-PAIRING FAMILY MEMBER"/>
    <property type="match status" value="1"/>
</dbReference>
<evidence type="ECO:0000256" key="1">
    <source>
        <dbReference type="ARBA" id="ARBA00004123"/>
    </source>
</evidence>
<sequence length="609" mass="67176">MASETTMPPESEMEMMADESMGPLPVSKMEEFGISSSDCKKLKEAGFHTLESVAFTPKKTLLLIKGMSEQKVDKILSEAAKLVPLGFTTATEYHQRRSDLITITTGSPALDLVIGGGIETGSITELFGEFRTGKSQICHTLAVTCQLPIEMGGGEGKCLYIDTEGTFRPVRLLAVAERFGLDGQEVLDNVAYARAYNSDHQLDLLVQAAAMMSESRFSLLIVDSLTSLYRTDFAGRGELSARQTHLAKFLRTLLRLADEFGVAVVFTNQVVAQVDNAGFGGMDTKKPIGGNIVAHASTTRLSLRKGRGNQRICRVVDSPSLPEAEAVFSIKPEGIADPAMSGPQPNLADATRQFEAIWGSAFSIIQERNRLADEIASTADTAEHEFLRTFPYFGRDKLLARHLDTLMSMLDDWNTKYTGEVRETDAIPSVEQLNNWTHTVEQLCDLLGHTSHVMNDPNGNEMLQELREKHPHVLERKWAALPAEPVWDEPVARTATTEVAHTTSFDTPRQQCDDQTAAAQLAYMKSWNDQDDQLDHLSASIHRQHSLSVRMNEELELQSGIIGSLDADVENTGLRLGGASSRLERFRQSTKEHGTLRDSPQAPYGLCLY</sequence>
<dbReference type="InterPro" id="IPR020588">
    <property type="entry name" value="RecA_ATP-bd"/>
</dbReference>
<dbReference type="GO" id="GO:1990426">
    <property type="term" value="P:mitotic recombination-dependent replication fork processing"/>
    <property type="evidence" value="ECO:0007669"/>
    <property type="project" value="InterPro"/>
</dbReference>
<dbReference type="SUPFAM" id="SSF58038">
    <property type="entry name" value="SNARE fusion complex"/>
    <property type="match status" value="1"/>
</dbReference>
<dbReference type="GO" id="GO:0140664">
    <property type="term" value="F:ATP-dependent DNA damage sensor activity"/>
    <property type="evidence" value="ECO:0007669"/>
    <property type="project" value="InterPro"/>
</dbReference>
<dbReference type="EMBL" id="CP119895">
    <property type="protein sequence ID" value="WFD27480.1"/>
    <property type="molecule type" value="Genomic_DNA"/>
</dbReference>
<dbReference type="GO" id="GO:0000730">
    <property type="term" value="P:DNA recombinase assembly"/>
    <property type="evidence" value="ECO:0007669"/>
    <property type="project" value="TreeGrafter"/>
</dbReference>
<dbReference type="GO" id="GO:0042148">
    <property type="term" value="P:DNA strand invasion"/>
    <property type="evidence" value="ECO:0007669"/>
    <property type="project" value="TreeGrafter"/>
</dbReference>
<dbReference type="FunFam" id="3.40.50.300:FF:000092">
    <property type="entry name" value="DNA repair protein Rad51 homolog"/>
    <property type="match status" value="1"/>
</dbReference>
<dbReference type="InterPro" id="IPR013632">
    <property type="entry name" value="Rad51_C"/>
</dbReference>
<feature type="domain" description="RecA family profile 2" evidence="8">
    <location>
        <begin position="276"/>
        <end position="337"/>
    </location>
</feature>
<dbReference type="GO" id="GO:0003697">
    <property type="term" value="F:single-stranded DNA binding"/>
    <property type="evidence" value="ECO:0007669"/>
    <property type="project" value="InterPro"/>
</dbReference>
<name>A0AAF0EK81_9BASI</name>
<evidence type="ECO:0000256" key="4">
    <source>
        <dbReference type="ARBA" id="ARBA00022840"/>
    </source>
</evidence>
<evidence type="ECO:0000256" key="3">
    <source>
        <dbReference type="ARBA" id="ARBA00022741"/>
    </source>
</evidence>
<evidence type="ECO:0000259" key="7">
    <source>
        <dbReference type="PROSITE" id="PS50162"/>
    </source>
</evidence>
<evidence type="ECO:0000259" key="9">
    <source>
        <dbReference type="PROSITE" id="PS50192"/>
    </source>
</evidence>
<proteinExistence type="inferred from homology"/>
<evidence type="ECO:0000256" key="5">
    <source>
        <dbReference type="ARBA" id="ARBA00023242"/>
    </source>
</evidence>
<dbReference type="Pfam" id="PF08423">
    <property type="entry name" value="Rad51"/>
    <property type="match status" value="1"/>
</dbReference>
<protein>
    <submittedName>
        <fullName evidence="10">RecA recombinase Rhp51</fullName>
    </submittedName>
</protein>
<dbReference type="GO" id="GO:0000794">
    <property type="term" value="C:condensed nuclear chromosome"/>
    <property type="evidence" value="ECO:0007669"/>
    <property type="project" value="TreeGrafter"/>
</dbReference>
<dbReference type="Proteomes" id="UP001213623">
    <property type="component" value="Chromosome 4"/>
</dbReference>
<dbReference type="Gene3D" id="1.10.150.20">
    <property type="entry name" value="5' to 3' exonuclease, C-terminal subdomain"/>
    <property type="match status" value="1"/>
</dbReference>
<evidence type="ECO:0000256" key="2">
    <source>
        <dbReference type="ARBA" id="ARBA00007095"/>
    </source>
</evidence>
<dbReference type="NCBIfam" id="NF003301">
    <property type="entry name" value="PRK04301.1"/>
    <property type="match status" value="1"/>
</dbReference>
<keyword evidence="3 6" id="KW-0547">Nucleotide-binding</keyword>
<dbReference type="PROSITE" id="PS50192">
    <property type="entry name" value="T_SNARE"/>
    <property type="match status" value="1"/>
</dbReference>
<dbReference type="PROSITE" id="PS50162">
    <property type="entry name" value="RECA_2"/>
    <property type="match status" value="1"/>
</dbReference>
<keyword evidence="11" id="KW-1185">Reference proteome</keyword>
<dbReference type="GO" id="GO:0000723">
    <property type="term" value="P:telomere maintenance"/>
    <property type="evidence" value="ECO:0007669"/>
    <property type="project" value="UniProtKB-ARBA"/>
</dbReference>
<dbReference type="GO" id="GO:0070192">
    <property type="term" value="P:chromosome organization involved in meiotic cell cycle"/>
    <property type="evidence" value="ECO:0007669"/>
    <property type="project" value="TreeGrafter"/>
</dbReference>
<reference evidence="10" key="1">
    <citation type="submission" date="2023-03" db="EMBL/GenBank/DDBJ databases">
        <title>Mating type loci evolution in Malassezia.</title>
        <authorList>
            <person name="Coelho M.A."/>
        </authorList>
    </citation>
    <scope>NUCLEOTIDE SEQUENCE</scope>
    <source>
        <strain evidence="10">CBS 9557</strain>
    </source>
</reference>